<proteinExistence type="inferred from homology"/>
<dbReference type="RefSeq" id="WP_310768695.1">
    <property type="nucleotide sequence ID" value="NZ_JBHRWR010000009.1"/>
</dbReference>
<dbReference type="Proteomes" id="UP001595701">
    <property type="component" value="Unassembled WGS sequence"/>
</dbReference>
<dbReference type="InterPro" id="IPR007867">
    <property type="entry name" value="GMC_OxRtase_C"/>
</dbReference>
<dbReference type="SUPFAM" id="SSF51905">
    <property type="entry name" value="FAD/NAD(P)-binding domain"/>
    <property type="match status" value="1"/>
</dbReference>
<keyword evidence="3" id="KW-0274">FAD</keyword>
<evidence type="ECO:0000259" key="7">
    <source>
        <dbReference type="Pfam" id="PF05199"/>
    </source>
</evidence>
<gene>
    <name evidence="8" type="ORF">ACFOZ0_16945</name>
</gene>
<accession>A0ABV7SFI5</accession>
<evidence type="ECO:0000256" key="4">
    <source>
        <dbReference type="ARBA" id="ARBA00023002"/>
    </source>
</evidence>
<dbReference type="InterPro" id="IPR000172">
    <property type="entry name" value="GMC_OxRdtase_N"/>
</dbReference>
<feature type="domain" description="FAD-dependent oxidoreductase 2 FAD-binding" evidence="6">
    <location>
        <begin position="14"/>
        <end position="54"/>
    </location>
</feature>
<dbReference type="Pfam" id="PF05199">
    <property type="entry name" value="GMC_oxred_C"/>
    <property type="match status" value="1"/>
</dbReference>
<feature type="domain" description="Glucose-methanol-choline oxidoreductase C-terminal" evidence="7">
    <location>
        <begin position="371"/>
        <end position="482"/>
    </location>
</feature>
<feature type="domain" description="Glucose-methanol-choline oxidoreductase N-terminal" evidence="5">
    <location>
        <begin position="61"/>
        <end position="274"/>
    </location>
</feature>
<dbReference type="Pfam" id="PF00732">
    <property type="entry name" value="GMC_oxred_N"/>
    <property type="match status" value="1"/>
</dbReference>
<dbReference type="PRINTS" id="PR00420">
    <property type="entry name" value="RNGMNOXGNASE"/>
</dbReference>
<keyword evidence="9" id="KW-1185">Reference proteome</keyword>
<evidence type="ECO:0000313" key="9">
    <source>
        <dbReference type="Proteomes" id="UP001595701"/>
    </source>
</evidence>
<keyword evidence="4" id="KW-0560">Oxidoreductase</keyword>
<keyword evidence="2" id="KW-0285">Flavoprotein</keyword>
<sequence>MRRGSGQQRRVDTDVLVIGSGAGGSVAALELAAAGRQVTVLEEGPRADTAAIAAASPAENMRNLYRNGGLTPILGTPTIVYGEGRAVGGTTLVNGGLLWEPPPWLLARWAAVSGIDGYRAEDLAPHLKTVSARLGAIVQQHGGPEANRDSQLLAAGADRLGWSWQHARRVVQGCLHRNRCTTGCPSGAKQSMAVSYLPQAEALGAHISPDTHVLRLLHDGRTVHGALATGPDGSRTEYRARSVFLAAGPLGTPSLLQRSRIQQRRAGRDLALHVNLRTVAHFPERVAAHHGTIFTAQLKEFGGRGILVMPSNVSRGSLAAALAGRDPAEVTRYLDDYDRLGVYTTQVRLHGTATIRALPGGGLLLRHGMTTADHGALVEAFRIGSRLLLAAGADQLTPPVSSAPPLNTMAEVEEFCRRVRPGDWELVSVHGMASARMAQAERGGVCDELGRPYGFEGLRVCDASVLPGVTGISPQGTIMAFAHEITARFIEDGEPTA</sequence>
<evidence type="ECO:0000259" key="5">
    <source>
        <dbReference type="Pfam" id="PF00732"/>
    </source>
</evidence>
<dbReference type="InterPro" id="IPR036188">
    <property type="entry name" value="FAD/NAD-bd_sf"/>
</dbReference>
<evidence type="ECO:0000256" key="2">
    <source>
        <dbReference type="ARBA" id="ARBA00022630"/>
    </source>
</evidence>
<comment type="caution">
    <text evidence="8">The sequence shown here is derived from an EMBL/GenBank/DDBJ whole genome shotgun (WGS) entry which is preliminary data.</text>
</comment>
<reference evidence="9" key="1">
    <citation type="journal article" date="2019" name="Int. J. Syst. Evol. Microbiol.">
        <title>The Global Catalogue of Microorganisms (GCM) 10K type strain sequencing project: providing services to taxonomists for standard genome sequencing and annotation.</title>
        <authorList>
            <consortium name="The Broad Institute Genomics Platform"/>
            <consortium name="The Broad Institute Genome Sequencing Center for Infectious Disease"/>
            <person name="Wu L."/>
            <person name="Ma J."/>
        </authorList>
    </citation>
    <scope>NUCLEOTIDE SEQUENCE [LARGE SCALE GENOMIC DNA]</scope>
    <source>
        <strain evidence="9">CGMCC 4.7035</strain>
    </source>
</reference>
<evidence type="ECO:0000259" key="6">
    <source>
        <dbReference type="Pfam" id="PF00890"/>
    </source>
</evidence>
<dbReference type="PANTHER" id="PTHR46056:SF12">
    <property type="entry name" value="LONG-CHAIN-ALCOHOL OXIDASE"/>
    <property type="match status" value="1"/>
</dbReference>
<name>A0ABV7SFI5_9ACTN</name>
<dbReference type="PANTHER" id="PTHR46056">
    <property type="entry name" value="LONG-CHAIN-ALCOHOL OXIDASE"/>
    <property type="match status" value="1"/>
</dbReference>
<dbReference type="Gene3D" id="3.50.50.60">
    <property type="entry name" value="FAD/NAD(P)-binding domain"/>
    <property type="match status" value="2"/>
</dbReference>
<evidence type="ECO:0000256" key="1">
    <source>
        <dbReference type="ARBA" id="ARBA00010790"/>
    </source>
</evidence>
<evidence type="ECO:0000313" key="8">
    <source>
        <dbReference type="EMBL" id="MFC3574935.1"/>
    </source>
</evidence>
<protein>
    <submittedName>
        <fullName evidence="8">GMC family oxidoreductase N-terminal domain-containing protein</fullName>
    </submittedName>
</protein>
<dbReference type="EMBL" id="JBHRWR010000009">
    <property type="protein sequence ID" value="MFC3574935.1"/>
    <property type="molecule type" value="Genomic_DNA"/>
</dbReference>
<dbReference type="InterPro" id="IPR003953">
    <property type="entry name" value="FAD-dep_OxRdtase_2_FAD-bd"/>
</dbReference>
<dbReference type="Pfam" id="PF00890">
    <property type="entry name" value="FAD_binding_2"/>
    <property type="match status" value="1"/>
</dbReference>
<organism evidence="8 9">
    <name type="scientific">Streptomyces yaanensis</name>
    <dbReference type="NCBI Taxonomy" id="1142239"/>
    <lineage>
        <taxon>Bacteria</taxon>
        <taxon>Bacillati</taxon>
        <taxon>Actinomycetota</taxon>
        <taxon>Actinomycetes</taxon>
        <taxon>Kitasatosporales</taxon>
        <taxon>Streptomycetaceae</taxon>
        <taxon>Streptomyces</taxon>
    </lineage>
</organism>
<comment type="similarity">
    <text evidence="1">Belongs to the GMC oxidoreductase family.</text>
</comment>
<evidence type="ECO:0000256" key="3">
    <source>
        <dbReference type="ARBA" id="ARBA00022827"/>
    </source>
</evidence>